<comment type="subcellular location">
    <subcellularLocation>
        <location evidence="1">Membrane</location>
        <topology evidence="1">Multi-pass membrane protein</topology>
    </subcellularLocation>
</comment>
<organism evidence="9 10">
    <name type="scientific">Capronia epimyces CBS 606.96</name>
    <dbReference type="NCBI Taxonomy" id="1182542"/>
    <lineage>
        <taxon>Eukaryota</taxon>
        <taxon>Fungi</taxon>
        <taxon>Dikarya</taxon>
        <taxon>Ascomycota</taxon>
        <taxon>Pezizomycotina</taxon>
        <taxon>Eurotiomycetes</taxon>
        <taxon>Chaetothyriomycetidae</taxon>
        <taxon>Chaetothyriales</taxon>
        <taxon>Herpotrichiellaceae</taxon>
        <taxon>Capronia</taxon>
    </lineage>
</organism>
<dbReference type="OrthoDB" id="2985014at2759"/>
<dbReference type="HOGENOM" id="CLU_001265_0_0_1"/>
<keyword evidence="3 7" id="KW-0812">Transmembrane</keyword>
<gene>
    <name evidence="9" type="ORF">A1O3_03584</name>
</gene>
<feature type="transmembrane region" description="Helical" evidence="7">
    <location>
        <begin position="433"/>
        <end position="454"/>
    </location>
</feature>
<dbReference type="AlphaFoldDB" id="W9YBJ1"/>
<evidence type="ECO:0000256" key="2">
    <source>
        <dbReference type="ARBA" id="ARBA00022448"/>
    </source>
</evidence>
<dbReference type="PANTHER" id="PTHR43791">
    <property type="entry name" value="PERMEASE-RELATED"/>
    <property type="match status" value="1"/>
</dbReference>
<dbReference type="GeneID" id="19167710"/>
<dbReference type="eggNOG" id="KOG2533">
    <property type="taxonomic scope" value="Eukaryota"/>
</dbReference>
<protein>
    <recommendedName>
        <fullName evidence="8">Major facilitator superfamily (MFS) profile domain-containing protein</fullName>
    </recommendedName>
</protein>
<comment type="caution">
    <text evidence="9">The sequence shown here is derived from an EMBL/GenBank/DDBJ whole genome shotgun (WGS) entry which is preliminary data.</text>
</comment>
<keyword evidence="4 7" id="KW-1133">Transmembrane helix</keyword>
<evidence type="ECO:0000256" key="3">
    <source>
        <dbReference type="ARBA" id="ARBA00022692"/>
    </source>
</evidence>
<feature type="transmembrane region" description="Helical" evidence="7">
    <location>
        <begin position="400"/>
        <end position="421"/>
    </location>
</feature>
<evidence type="ECO:0000256" key="7">
    <source>
        <dbReference type="SAM" id="Phobius"/>
    </source>
</evidence>
<dbReference type="FunFam" id="1.20.1250.20:FF:000057">
    <property type="entry name" value="MFS general substrate transporter"/>
    <property type="match status" value="1"/>
</dbReference>
<evidence type="ECO:0000256" key="6">
    <source>
        <dbReference type="SAM" id="MobiDB-lite"/>
    </source>
</evidence>
<dbReference type="RefSeq" id="XP_007731910.1">
    <property type="nucleotide sequence ID" value="XM_007733720.1"/>
</dbReference>
<keyword evidence="2" id="KW-0813">Transport</keyword>
<evidence type="ECO:0000313" key="9">
    <source>
        <dbReference type="EMBL" id="EXJ86631.1"/>
    </source>
</evidence>
<feature type="region of interest" description="Disordered" evidence="6">
    <location>
        <begin position="526"/>
        <end position="549"/>
    </location>
</feature>
<feature type="transmembrane region" description="Helical" evidence="7">
    <location>
        <begin position="206"/>
        <end position="226"/>
    </location>
</feature>
<keyword evidence="10" id="KW-1185">Reference proteome</keyword>
<evidence type="ECO:0000313" key="10">
    <source>
        <dbReference type="Proteomes" id="UP000019478"/>
    </source>
</evidence>
<evidence type="ECO:0000259" key="8">
    <source>
        <dbReference type="PROSITE" id="PS50850"/>
    </source>
</evidence>
<feature type="transmembrane region" description="Helical" evidence="7">
    <location>
        <begin position="170"/>
        <end position="194"/>
    </location>
</feature>
<accession>W9YBJ1</accession>
<evidence type="ECO:0000256" key="5">
    <source>
        <dbReference type="ARBA" id="ARBA00023136"/>
    </source>
</evidence>
<feature type="transmembrane region" description="Helical" evidence="7">
    <location>
        <begin position="106"/>
        <end position="125"/>
    </location>
</feature>
<dbReference type="InterPro" id="IPR036259">
    <property type="entry name" value="MFS_trans_sf"/>
</dbReference>
<dbReference type="PROSITE" id="PS50850">
    <property type="entry name" value="MFS"/>
    <property type="match status" value="1"/>
</dbReference>
<evidence type="ECO:0000256" key="1">
    <source>
        <dbReference type="ARBA" id="ARBA00004141"/>
    </source>
</evidence>
<dbReference type="Gene3D" id="1.20.1250.20">
    <property type="entry name" value="MFS general substrate transporter like domains"/>
    <property type="match status" value="2"/>
</dbReference>
<keyword evidence="5 7" id="KW-0472">Membrane</keyword>
<dbReference type="InterPro" id="IPR011701">
    <property type="entry name" value="MFS"/>
</dbReference>
<name>W9YBJ1_9EURO</name>
<dbReference type="GO" id="GO:0022857">
    <property type="term" value="F:transmembrane transporter activity"/>
    <property type="evidence" value="ECO:0007669"/>
    <property type="project" value="InterPro"/>
</dbReference>
<dbReference type="Proteomes" id="UP000019478">
    <property type="component" value="Unassembled WGS sequence"/>
</dbReference>
<reference evidence="9 10" key="1">
    <citation type="submission" date="2013-03" db="EMBL/GenBank/DDBJ databases">
        <title>The Genome Sequence of Capronia epimyces CBS 606.96.</title>
        <authorList>
            <consortium name="The Broad Institute Genomics Platform"/>
            <person name="Cuomo C."/>
            <person name="de Hoog S."/>
            <person name="Gorbushina A."/>
            <person name="Walker B."/>
            <person name="Young S.K."/>
            <person name="Zeng Q."/>
            <person name="Gargeya S."/>
            <person name="Fitzgerald M."/>
            <person name="Haas B."/>
            <person name="Abouelleil A."/>
            <person name="Allen A.W."/>
            <person name="Alvarado L."/>
            <person name="Arachchi H.M."/>
            <person name="Berlin A.M."/>
            <person name="Chapman S.B."/>
            <person name="Gainer-Dewar J."/>
            <person name="Goldberg J."/>
            <person name="Griggs A."/>
            <person name="Gujja S."/>
            <person name="Hansen M."/>
            <person name="Howarth C."/>
            <person name="Imamovic A."/>
            <person name="Ireland A."/>
            <person name="Larimer J."/>
            <person name="McCowan C."/>
            <person name="Murphy C."/>
            <person name="Pearson M."/>
            <person name="Poon T.W."/>
            <person name="Priest M."/>
            <person name="Roberts A."/>
            <person name="Saif S."/>
            <person name="Shea T."/>
            <person name="Sisk P."/>
            <person name="Sykes S."/>
            <person name="Wortman J."/>
            <person name="Nusbaum C."/>
            <person name="Birren B."/>
        </authorList>
    </citation>
    <scope>NUCLEOTIDE SEQUENCE [LARGE SCALE GENOMIC DNA]</scope>
    <source>
        <strain evidence="9 10">CBS 606.96</strain>
    </source>
</reference>
<feature type="transmembrane region" description="Helical" evidence="7">
    <location>
        <begin position="308"/>
        <end position="327"/>
    </location>
</feature>
<sequence>MADKIPPATATTAAEELGTDDRGLHYARRGDAVDQTSSVDSDILGYDADRMKARALLTVAEEKRLMRRIDWHLMPLCSLMFLFKNIDANNASNARIMNKGTDQNILTQLGMSSNAYNFIVTIYYIPYIVAEAPSNLFIKRVLPSRWQSRIMVTWGICLACHAAVTNKHGLYAARFFLGLCEAGMFPGVILQMCYWYRPDEMSIRLLYFYALGNFSNIISGVLAYAFDTISGRGGLSGWQWIFLVEGIVTIVFGAALWFILPDFPNQAKWLTDKEKAFIQARLPANAPRAEELNFNIREVLSALKDKRMWLFTMVWATMTVGTTGLSFYQPTVIANLGFTSIARSQLLNIPTAVLTIIIIAISGFFADSAWLPRPVLPLSILVVIMACYSVLYTFPNTGGVYTATVLANAVSSSWYPLMWPWRVQTTSRATGSAFAIGFVNSYGQIGGAVGAQIFQSKYAPHYTVSFAIAMAMVGACILVTCLTWWVTRDTERRTREIKKARMAAAKRGESVLDDVDPDVDLWKTRAVDDKEKGNGKSAGAGTVHVSEAA</sequence>
<feature type="transmembrane region" description="Helical" evidence="7">
    <location>
        <begin position="466"/>
        <end position="486"/>
    </location>
</feature>
<feature type="domain" description="Major facilitator superfamily (MFS) profile" evidence="8">
    <location>
        <begin position="73"/>
        <end position="492"/>
    </location>
</feature>
<dbReference type="GO" id="GO:0016020">
    <property type="term" value="C:membrane"/>
    <property type="evidence" value="ECO:0007669"/>
    <property type="project" value="UniProtKB-SubCell"/>
</dbReference>
<feature type="transmembrane region" description="Helical" evidence="7">
    <location>
        <begin position="375"/>
        <end position="394"/>
    </location>
</feature>
<evidence type="ECO:0000256" key="4">
    <source>
        <dbReference type="ARBA" id="ARBA00022989"/>
    </source>
</evidence>
<dbReference type="Pfam" id="PF07690">
    <property type="entry name" value="MFS_1"/>
    <property type="match status" value="1"/>
</dbReference>
<dbReference type="SUPFAM" id="SSF103473">
    <property type="entry name" value="MFS general substrate transporter"/>
    <property type="match status" value="1"/>
</dbReference>
<proteinExistence type="predicted"/>
<dbReference type="InterPro" id="IPR020846">
    <property type="entry name" value="MFS_dom"/>
</dbReference>
<dbReference type="EMBL" id="AMGY01000003">
    <property type="protein sequence ID" value="EXJ86631.1"/>
    <property type="molecule type" value="Genomic_DNA"/>
</dbReference>
<feature type="transmembrane region" description="Helical" evidence="7">
    <location>
        <begin position="238"/>
        <end position="260"/>
    </location>
</feature>
<feature type="transmembrane region" description="Helical" evidence="7">
    <location>
        <begin position="347"/>
        <end position="366"/>
    </location>
</feature>
<dbReference type="PANTHER" id="PTHR43791:SF91">
    <property type="entry name" value="MAJOR FACILITATOR SUPERFAMILY (MFS) PROFILE DOMAIN-CONTAINING PROTEIN-RELATED"/>
    <property type="match status" value="1"/>
</dbReference>